<organism evidence="2">
    <name type="scientific">Alectorobius mimon</name>
    <dbReference type="NCBI Taxonomy" id="360319"/>
    <lineage>
        <taxon>Eukaryota</taxon>
        <taxon>Metazoa</taxon>
        <taxon>Ecdysozoa</taxon>
        <taxon>Arthropoda</taxon>
        <taxon>Chelicerata</taxon>
        <taxon>Arachnida</taxon>
        <taxon>Acari</taxon>
        <taxon>Parasitiformes</taxon>
        <taxon>Ixodida</taxon>
        <taxon>Ixodoidea</taxon>
        <taxon>Argasidae</taxon>
        <taxon>Ornithodorinae</taxon>
        <taxon>Alectorobius</taxon>
    </lineage>
</organism>
<dbReference type="AlphaFoldDB" id="A0A147B914"/>
<evidence type="ECO:0000256" key="1">
    <source>
        <dbReference type="SAM" id="Phobius"/>
    </source>
</evidence>
<evidence type="ECO:0000313" key="2">
    <source>
        <dbReference type="EMBL" id="JAR87258.1"/>
    </source>
</evidence>
<dbReference type="EMBL" id="GEIB01000722">
    <property type="protein sequence ID" value="JAR87258.1"/>
    <property type="molecule type" value="Transcribed_RNA"/>
</dbReference>
<feature type="non-terminal residue" evidence="2">
    <location>
        <position position="1"/>
    </location>
</feature>
<keyword evidence="2" id="KW-0675">Receptor</keyword>
<feature type="transmembrane region" description="Helical" evidence="1">
    <location>
        <begin position="81"/>
        <end position="107"/>
    </location>
</feature>
<keyword evidence="1" id="KW-0472">Membrane</keyword>
<keyword evidence="1" id="KW-0812">Transmembrane</keyword>
<protein>
    <submittedName>
        <fullName evidence="2">Membrane associated progesterone receptor component 2</fullName>
    </submittedName>
</protein>
<reference evidence="2" key="1">
    <citation type="submission" date="2016-03" db="EMBL/GenBank/DDBJ databases">
        <title>Gut transcriptome analysis on engorged females of Ornithodoros mimon (Acari: Argasidae) and phylogenetic inferences of soft ticks.</title>
        <authorList>
            <person name="Landulfo G.A."/>
            <person name="Giovanni D."/>
            <person name="Carvalho E."/>
            <person name="Junqueira-de-Azevedo I."/>
            <person name="Patane J."/>
            <person name="Mendoca R."/>
            <person name="Barros-Battesti D."/>
        </authorList>
    </citation>
    <scope>NUCLEOTIDE SEQUENCE</scope>
    <source>
        <strain evidence="2">Females</strain>
        <tissue evidence="2">Gut</tissue>
    </source>
</reference>
<name>A0A147B914_9ACAR</name>
<sequence length="143" mass="15793">AIYKICDKTKTNTSSPLKQKEKKITKKVHLHAQNFKTVSQKTSRAVTKIQNAPREVSGGNIPSPPPILDATFEMHSVGVRLGVATAGLFSHFGLLRLLLGVLFVGVVRRLLSRLQQLSNVVVFLCELHLPLTNTLHLHGVQVR</sequence>
<proteinExistence type="predicted"/>
<keyword evidence="1" id="KW-1133">Transmembrane helix</keyword>
<accession>A0A147B914</accession>